<keyword evidence="2" id="KW-1185">Reference proteome</keyword>
<organism evidence="1 2">
    <name type="scientific">Colletotrichum asianum</name>
    <dbReference type="NCBI Taxonomy" id="702518"/>
    <lineage>
        <taxon>Eukaryota</taxon>
        <taxon>Fungi</taxon>
        <taxon>Dikarya</taxon>
        <taxon>Ascomycota</taxon>
        <taxon>Pezizomycotina</taxon>
        <taxon>Sordariomycetes</taxon>
        <taxon>Hypocreomycetidae</taxon>
        <taxon>Glomerellales</taxon>
        <taxon>Glomerellaceae</taxon>
        <taxon>Colletotrichum</taxon>
        <taxon>Colletotrichum gloeosporioides species complex</taxon>
    </lineage>
</organism>
<evidence type="ECO:0000313" key="2">
    <source>
        <dbReference type="Proteomes" id="UP000434172"/>
    </source>
</evidence>
<accession>A0A8H3ZS73</accession>
<evidence type="ECO:0000313" key="1">
    <source>
        <dbReference type="EMBL" id="KAF0321715.1"/>
    </source>
</evidence>
<dbReference type="EMBL" id="WOWK01000068">
    <property type="protein sequence ID" value="KAF0321715.1"/>
    <property type="molecule type" value="Genomic_DNA"/>
</dbReference>
<reference evidence="1 2" key="1">
    <citation type="submission" date="2019-12" db="EMBL/GenBank/DDBJ databases">
        <title>A genome sequence resource for the geographically widespread anthracnose pathogen Colletotrichum asianum.</title>
        <authorList>
            <person name="Meng Y."/>
        </authorList>
    </citation>
    <scope>NUCLEOTIDE SEQUENCE [LARGE SCALE GENOMIC DNA]</scope>
    <source>
        <strain evidence="1 2">ICMP 18580</strain>
    </source>
</reference>
<gene>
    <name evidence="1" type="ORF">GQ607_011046</name>
</gene>
<proteinExistence type="predicted"/>
<dbReference type="AlphaFoldDB" id="A0A8H3ZS73"/>
<sequence length="206" mass="22203">MYPAWNVNAIIAANAASPSTLLSRPADSLSLSARIARTLCPNACRSITPVPDDDKAELLLSLRVLHRERCDAPRANTACIKKSYFPPSSSIPNTGGGEPPFPITITVTISLSSSSPSPLLLSPTPIVTTRLLPEPAPKCLFAGHAHSQTSPILRHPSHSGLRSEHLTRRLLHPMHPFRDLVCPFLGPPPPRRCFTGSSFSLAVVDR</sequence>
<name>A0A8H3ZS73_9PEZI</name>
<dbReference type="Proteomes" id="UP000434172">
    <property type="component" value="Unassembled WGS sequence"/>
</dbReference>
<comment type="caution">
    <text evidence="1">The sequence shown here is derived from an EMBL/GenBank/DDBJ whole genome shotgun (WGS) entry which is preliminary data.</text>
</comment>
<protein>
    <submittedName>
        <fullName evidence="1">Uncharacterized protein</fullName>
    </submittedName>
</protein>
<dbReference type="OrthoDB" id="10450985at2759"/>